<accession>A0A1C3WR04</accession>
<dbReference type="EMBL" id="FMAF01000015">
    <property type="protein sequence ID" value="SCB42345.1"/>
    <property type="molecule type" value="Genomic_DNA"/>
</dbReference>
<organism evidence="2 3">
    <name type="scientific">Rhizobium lusitanum</name>
    <dbReference type="NCBI Taxonomy" id="293958"/>
    <lineage>
        <taxon>Bacteria</taxon>
        <taxon>Pseudomonadati</taxon>
        <taxon>Pseudomonadota</taxon>
        <taxon>Alphaproteobacteria</taxon>
        <taxon>Hyphomicrobiales</taxon>
        <taxon>Rhizobiaceae</taxon>
        <taxon>Rhizobium/Agrobacterium group</taxon>
        <taxon>Rhizobium</taxon>
    </lineage>
</organism>
<sequence length="94" mass="10428">MASKSTVLDLDTQIQALMERKRLLIVKSAERFARAATKSGVAEMEITDTQIDALFNEIAARFRRQTKETSLTTSETSQPADHRSGTAKEHPHVG</sequence>
<feature type="compositionally biased region" description="Low complexity" evidence="1">
    <location>
        <begin position="68"/>
        <end position="77"/>
    </location>
</feature>
<feature type="region of interest" description="Disordered" evidence="1">
    <location>
        <begin position="65"/>
        <end position="94"/>
    </location>
</feature>
<dbReference type="AlphaFoldDB" id="A0A1C3WR04"/>
<evidence type="ECO:0000313" key="2">
    <source>
        <dbReference type="EMBL" id="SCB42345.1"/>
    </source>
</evidence>
<dbReference type="InterPro" id="IPR012930">
    <property type="entry name" value="TraC"/>
</dbReference>
<protein>
    <submittedName>
        <fullName evidence="2">TraC-like protein</fullName>
    </submittedName>
</protein>
<evidence type="ECO:0000313" key="3">
    <source>
        <dbReference type="Proteomes" id="UP000199205"/>
    </source>
</evidence>
<gene>
    <name evidence="2" type="ORF">GA0061101_11585</name>
</gene>
<evidence type="ECO:0000256" key="1">
    <source>
        <dbReference type="SAM" id="MobiDB-lite"/>
    </source>
</evidence>
<dbReference type="RefSeq" id="WP_047555898.1">
    <property type="nucleotide sequence ID" value="NZ_FMAF01000015.1"/>
</dbReference>
<name>A0A1C3WR04_9HYPH</name>
<dbReference type="Proteomes" id="UP000199205">
    <property type="component" value="Unassembled WGS sequence"/>
</dbReference>
<reference evidence="2 3" key="1">
    <citation type="submission" date="2016-08" db="EMBL/GenBank/DDBJ databases">
        <authorList>
            <person name="Seilhamer J.J."/>
        </authorList>
    </citation>
    <scope>NUCLEOTIDE SEQUENCE [LARGE SCALE GENOMIC DNA]</scope>
    <source>
        <strain evidence="2 3">P1-7</strain>
    </source>
</reference>
<feature type="compositionally biased region" description="Basic and acidic residues" evidence="1">
    <location>
        <begin position="80"/>
        <end position="94"/>
    </location>
</feature>
<dbReference type="Pfam" id="PF07820">
    <property type="entry name" value="TraC"/>
    <property type="match status" value="1"/>
</dbReference>
<proteinExistence type="predicted"/>
<dbReference type="OrthoDB" id="8282319at2"/>